<accession>A0AA35T8S9</accession>
<sequence>MFFLPLPLNKTIETLNKVQQHTSLLPDPELYIIVNGRPTKSNVVWRSLVDVNHVKTAIRKLRSCNWLYRDVHEKCIDESTKHIIEVSNNATTEMLKKVSPDEVDGFQAYTIRNLDSKLSIGSDLEQYRLMSITEDPITNKQQHLDVMCFPVLFPTGKFGEFHPRKEKISPSEYIKSRLLNKDSRFRKDAQYVFYLLWQKEMRQLASGVYNLLKSTRRQSMSVNMLLEQVNTSDEQLEARLCTMLQSVRGTKQFWFLRHTVLSMSPLISLSFLGK</sequence>
<protein>
    <submittedName>
        <fullName evidence="1">Uncharacterized protein</fullName>
    </submittedName>
</protein>
<keyword evidence="2" id="KW-1185">Reference proteome</keyword>
<comment type="caution">
    <text evidence="1">The sequence shown here is derived from an EMBL/GenBank/DDBJ whole genome shotgun (WGS) entry which is preliminary data.</text>
</comment>
<evidence type="ECO:0000313" key="1">
    <source>
        <dbReference type="EMBL" id="CAI8043860.1"/>
    </source>
</evidence>
<dbReference type="EMBL" id="CASHTH010003362">
    <property type="protein sequence ID" value="CAI8043860.1"/>
    <property type="molecule type" value="Genomic_DNA"/>
</dbReference>
<dbReference type="AlphaFoldDB" id="A0AA35T8S9"/>
<organism evidence="1 2">
    <name type="scientific">Geodia barretti</name>
    <name type="common">Barrett's horny sponge</name>
    <dbReference type="NCBI Taxonomy" id="519541"/>
    <lineage>
        <taxon>Eukaryota</taxon>
        <taxon>Metazoa</taxon>
        <taxon>Porifera</taxon>
        <taxon>Demospongiae</taxon>
        <taxon>Heteroscleromorpha</taxon>
        <taxon>Tetractinellida</taxon>
        <taxon>Astrophorina</taxon>
        <taxon>Geodiidae</taxon>
        <taxon>Geodia</taxon>
    </lineage>
</organism>
<dbReference type="Proteomes" id="UP001174909">
    <property type="component" value="Unassembled WGS sequence"/>
</dbReference>
<name>A0AA35T8S9_GEOBA</name>
<gene>
    <name evidence="1" type="ORF">GBAR_LOCUS24345</name>
</gene>
<reference evidence="1" key="1">
    <citation type="submission" date="2023-03" db="EMBL/GenBank/DDBJ databases">
        <authorList>
            <person name="Steffen K."/>
            <person name="Cardenas P."/>
        </authorList>
    </citation>
    <scope>NUCLEOTIDE SEQUENCE</scope>
</reference>
<proteinExistence type="predicted"/>
<evidence type="ECO:0000313" key="2">
    <source>
        <dbReference type="Proteomes" id="UP001174909"/>
    </source>
</evidence>